<keyword evidence="1" id="KW-0121">Carboxypeptidase</keyword>
<evidence type="ECO:0000313" key="1">
    <source>
        <dbReference type="EMBL" id="TLM93914.1"/>
    </source>
</evidence>
<protein>
    <submittedName>
        <fullName evidence="1">Carboxypeptidase regulatory-like domain-containing protein</fullName>
    </submittedName>
</protein>
<comment type="caution">
    <text evidence="1">The sequence shown here is derived from an EMBL/GenBank/DDBJ whole genome shotgun (WGS) entry which is preliminary data.</text>
</comment>
<accession>A0A5R8WRT8</accession>
<keyword evidence="1" id="KW-0378">Hydrolase</keyword>
<dbReference type="Pfam" id="PF13620">
    <property type="entry name" value="CarboxypepD_reg"/>
    <property type="match status" value="1"/>
</dbReference>
<organism evidence="1 2">
    <name type="scientific">Hymenobacter jeollabukensis</name>
    <dbReference type="NCBI Taxonomy" id="2025313"/>
    <lineage>
        <taxon>Bacteria</taxon>
        <taxon>Pseudomonadati</taxon>
        <taxon>Bacteroidota</taxon>
        <taxon>Cytophagia</taxon>
        <taxon>Cytophagales</taxon>
        <taxon>Hymenobacteraceae</taxon>
        <taxon>Hymenobacter</taxon>
    </lineage>
</organism>
<dbReference type="InterPro" id="IPR008969">
    <property type="entry name" value="CarboxyPept-like_regulatory"/>
</dbReference>
<dbReference type="EMBL" id="VAJM01000003">
    <property type="protein sequence ID" value="TLM93914.1"/>
    <property type="molecule type" value="Genomic_DNA"/>
</dbReference>
<keyword evidence="2" id="KW-1185">Reference proteome</keyword>
<dbReference type="Proteomes" id="UP000305517">
    <property type="component" value="Unassembled WGS sequence"/>
</dbReference>
<dbReference type="SUPFAM" id="SSF49464">
    <property type="entry name" value="Carboxypeptidase regulatory domain-like"/>
    <property type="match status" value="1"/>
</dbReference>
<dbReference type="AlphaFoldDB" id="A0A5R8WRT8"/>
<dbReference type="Gene3D" id="2.60.40.1120">
    <property type="entry name" value="Carboxypeptidase-like, regulatory domain"/>
    <property type="match status" value="1"/>
</dbReference>
<gene>
    <name evidence="1" type="ORF">FDY95_07730</name>
</gene>
<proteinExistence type="predicted"/>
<dbReference type="GO" id="GO:0004180">
    <property type="term" value="F:carboxypeptidase activity"/>
    <property type="evidence" value="ECO:0007669"/>
    <property type="project" value="UniProtKB-KW"/>
</dbReference>
<evidence type="ECO:0000313" key="2">
    <source>
        <dbReference type="Proteomes" id="UP000305517"/>
    </source>
</evidence>
<reference evidence="1 2" key="1">
    <citation type="submission" date="2019-05" db="EMBL/GenBank/DDBJ databases">
        <title>Hymenobacter edaphi sp. nov., isolated from abandoned arsenic-contaminated farmland soil.</title>
        <authorList>
            <person name="Nie L."/>
        </authorList>
    </citation>
    <scope>NUCLEOTIDE SEQUENCE [LARGE SCALE GENOMIC DNA]</scope>
    <source>
        <strain evidence="1 2">1-3-3-8</strain>
    </source>
</reference>
<keyword evidence="1" id="KW-0645">Protease</keyword>
<sequence>MPTRFSSPISPWITGRAPVKCGRTNLTAHSHVPPAMKHLATLVIGLLPLAAAAQTQPTITKADSSQVASAPVQPAVLECAMLTGRVTDAFAYPLTGATVMLRSRDKAFVTDAFSTNAEGRYLVTSKKPIPRDVVLLITAAGYTTLEQPLANCQPLDVTLEPLPGTKFKSDGRIKKTSNTGKIK</sequence>
<dbReference type="OrthoDB" id="885290at2"/>
<name>A0A5R8WRT8_9BACT</name>